<dbReference type="EMBL" id="FZQP02004222">
    <property type="protein sequence ID" value="VVC99595.1"/>
    <property type="molecule type" value="Genomic_DNA"/>
</dbReference>
<name>A0A5E4QMP5_9NEOP</name>
<accession>A0A5E4QMP5</accession>
<sequence>MQFLVDELKSLKVFNTDNLNEVTKDIVCNFNSKDCMYNNCNVCSEIKIKVDNSKLSDKASWFTWVLKDYDYEKQGEQKKIKKMIKIKKEDHESCIHIDFSENFTCKYHKEIQSMHFIKEQITLHTGLEQNNIKEKT</sequence>
<organism evidence="1 2">
    <name type="scientific">Leptidea sinapis</name>
    <dbReference type="NCBI Taxonomy" id="189913"/>
    <lineage>
        <taxon>Eukaryota</taxon>
        <taxon>Metazoa</taxon>
        <taxon>Ecdysozoa</taxon>
        <taxon>Arthropoda</taxon>
        <taxon>Hexapoda</taxon>
        <taxon>Insecta</taxon>
        <taxon>Pterygota</taxon>
        <taxon>Neoptera</taxon>
        <taxon>Endopterygota</taxon>
        <taxon>Lepidoptera</taxon>
        <taxon>Glossata</taxon>
        <taxon>Ditrysia</taxon>
        <taxon>Papilionoidea</taxon>
        <taxon>Pieridae</taxon>
        <taxon>Dismorphiinae</taxon>
        <taxon>Leptidea</taxon>
    </lineage>
</organism>
<dbReference type="Proteomes" id="UP000324832">
    <property type="component" value="Unassembled WGS sequence"/>
</dbReference>
<gene>
    <name evidence="1" type="ORF">LSINAPIS_LOCUS10441</name>
</gene>
<evidence type="ECO:0000313" key="2">
    <source>
        <dbReference type="Proteomes" id="UP000324832"/>
    </source>
</evidence>
<dbReference type="AlphaFoldDB" id="A0A5E4QMP5"/>
<reference evidence="1 2" key="1">
    <citation type="submission" date="2017-07" db="EMBL/GenBank/DDBJ databases">
        <authorList>
            <person name="Talla V."/>
            <person name="Backstrom N."/>
        </authorList>
    </citation>
    <scope>NUCLEOTIDE SEQUENCE [LARGE SCALE GENOMIC DNA]</scope>
</reference>
<proteinExistence type="predicted"/>
<evidence type="ECO:0000313" key="1">
    <source>
        <dbReference type="EMBL" id="VVC99595.1"/>
    </source>
</evidence>
<keyword evidence="2" id="KW-1185">Reference proteome</keyword>
<protein>
    <submittedName>
        <fullName evidence="1">Uncharacterized protein</fullName>
    </submittedName>
</protein>